<dbReference type="SUPFAM" id="SSF51445">
    <property type="entry name" value="(Trans)glycosidases"/>
    <property type="match status" value="1"/>
</dbReference>
<dbReference type="Proteomes" id="UP000234849">
    <property type="component" value="Unassembled WGS sequence"/>
</dbReference>
<evidence type="ECO:0000313" key="2">
    <source>
        <dbReference type="EMBL" id="PLT52452.1"/>
    </source>
</evidence>
<name>A0A2N5NEC9_MEDGN</name>
<dbReference type="Pfam" id="PF13204">
    <property type="entry name" value="Apiosidase"/>
    <property type="match status" value="1"/>
</dbReference>
<proteinExistence type="predicted"/>
<protein>
    <recommendedName>
        <fullName evidence="1">Apiosidase-like catalytic domain-containing protein</fullName>
    </recommendedName>
</protein>
<evidence type="ECO:0000313" key="3">
    <source>
        <dbReference type="Proteomes" id="UP000234849"/>
    </source>
</evidence>
<dbReference type="AlphaFoldDB" id="A0A2N5NEC9"/>
<accession>A0A2N5NEC9</accession>
<sequence length="429" mass="50368">MDMFQIKKNRIYKDGKPFFYLADTCWSAFTNISMEDWKYYVDYRYRQGFNCIQINLLKQWDSSGDELNIYPFPVIRESEKRGAHLEFDYSVINETYFDMAEEKLKILQKYGLTPVLVLLWGNYVPGTWESNFTNNNLFDYEYLEQYTAYVTKRFRKYHPIYFVSGDTDFPTKETIAYYKKVFETAKNWDPDALYTFHLCGESREIPEELEAMADFFTYQSGHFLQGQHFAYDIPLELIKEGYTKPIINTEPCYEQIAPPGNIRFTRREVRRTAWQSVLSGASAGVSYGAHGVWSWHHNGQSFDSFIRKGAGFALPYDWHDALKFEGAEDMNFLKTTFEGLFPDGCIPKLIQLNEMQEIRCAYDEKKYVIYIPTNVALDVSPLGLNSENCRVEVIDLMNRKACITNWREDGECLEVLPCYEDALIVLYRK</sequence>
<dbReference type="PANTHER" id="PTHR37836">
    <property type="entry name" value="LMO1036 PROTEIN"/>
    <property type="match status" value="1"/>
</dbReference>
<dbReference type="InterPro" id="IPR025277">
    <property type="entry name" value="Apiosidase-like_cat_dom"/>
</dbReference>
<evidence type="ECO:0000259" key="1">
    <source>
        <dbReference type="Pfam" id="PF13204"/>
    </source>
</evidence>
<organism evidence="2 3">
    <name type="scientific">Mediterraneibacter gnavus</name>
    <name type="common">Ruminococcus gnavus</name>
    <dbReference type="NCBI Taxonomy" id="33038"/>
    <lineage>
        <taxon>Bacteria</taxon>
        <taxon>Bacillati</taxon>
        <taxon>Bacillota</taxon>
        <taxon>Clostridia</taxon>
        <taxon>Lachnospirales</taxon>
        <taxon>Lachnospiraceae</taxon>
        <taxon>Mediterraneibacter</taxon>
    </lineage>
</organism>
<reference evidence="2 3" key="1">
    <citation type="journal article" date="2017" name="Genome Med.">
        <title>A novel Ruminococcus gnavus clade enriched in inflammatory bowel disease patients.</title>
        <authorList>
            <person name="Hall A.B."/>
            <person name="Yassour M."/>
            <person name="Sauk J."/>
            <person name="Garner A."/>
            <person name="Jiang X."/>
            <person name="Arthur T."/>
            <person name="Lagoudas G.K."/>
            <person name="Vatanen T."/>
            <person name="Fornelos N."/>
            <person name="Wilson R."/>
            <person name="Bertha M."/>
            <person name="Cohen M."/>
            <person name="Garber J."/>
            <person name="Khalili H."/>
            <person name="Gevers D."/>
            <person name="Ananthakrishnan A.N."/>
            <person name="Kugathasan S."/>
            <person name="Lander E.S."/>
            <person name="Blainey P."/>
            <person name="Vlamakis H."/>
            <person name="Xavier R.J."/>
            <person name="Huttenhower C."/>
        </authorList>
    </citation>
    <scope>NUCLEOTIDE SEQUENCE [LARGE SCALE GENOMIC DNA]</scope>
    <source>
        <strain evidence="2 3">RJX1118</strain>
    </source>
</reference>
<gene>
    <name evidence="2" type="ORF">CDL18_14655</name>
</gene>
<dbReference type="InterPro" id="IPR017853">
    <property type="entry name" value="GH"/>
</dbReference>
<comment type="caution">
    <text evidence="2">The sequence shown here is derived from an EMBL/GenBank/DDBJ whole genome shotgun (WGS) entry which is preliminary data.</text>
</comment>
<dbReference type="PANTHER" id="PTHR37836:SF3">
    <property type="entry name" value="ENDOGLUCANASE"/>
    <property type="match status" value="1"/>
</dbReference>
<dbReference type="Gene3D" id="3.20.20.80">
    <property type="entry name" value="Glycosidases"/>
    <property type="match status" value="1"/>
</dbReference>
<feature type="domain" description="Apiosidase-like catalytic" evidence="1">
    <location>
        <begin position="12"/>
        <end position="339"/>
    </location>
</feature>
<dbReference type="EMBL" id="NIHM01000033">
    <property type="protein sequence ID" value="PLT52452.1"/>
    <property type="molecule type" value="Genomic_DNA"/>
</dbReference>